<dbReference type="Proteomes" id="UP000054324">
    <property type="component" value="Unassembled WGS sequence"/>
</dbReference>
<evidence type="ECO:0000313" key="4">
    <source>
        <dbReference type="Proteomes" id="UP000054324"/>
    </source>
</evidence>
<proteinExistence type="predicted"/>
<dbReference type="GeneID" id="20314970"/>
<accession>A0A075A0Q0</accession>
<dbReference type="InterPro" id="IPR000477">
    <property type="entry name" value="RT_dom"/>
</dbReference>
<dbReference type="PANTHER" id="PTHR14593:SF5">
    <property type="entry name" value="WD REPEAT-CONTAINING PROTEIN 11"/>
    <property type="match status" value="1"/>
</dbReference>
<keyword evidence="4" id="KW-1185">Reference proteome</keyword>
<dbReference type="PANTHER" id="PTHR14593">
    <property type="entry name" value="WD REPEAT-CONTAINING PROTEIN 11"/>
    <property type="match status" value="1"/>
</dbReference>
<dbReference type="PROSITE" id="PS50878">
    <property type="entry name" value="RT_POL"/>
    <property type="match status" value="1"/>
</dbReference>
<dbReference type="Gene3D" id="2.130.10.10">
    <property type="entry name" value="YVTN repeat-like/Quinoprotein amine dehydrogenase"/>
    <property type="match status" value="2"/>
</dbReference>
<dbReference type="GO" id="GO:0005737">
    <property type="term" value="C:cytoplasm"/>
    <property type="evidence" value="ECO:0007669"/>
    <property type="project" value="TreeGrafter"/>
</dbReference>
<dbReference type="InterPro" id="IPR057854">
    <property type="entry name" value="TPR_WDR11"/>
</dbReference>
<dbReference type="STRING" id="6198.A0A075A0Q0"/>
<organism evidence="3 4">
    <name type="scientific">Opisthorchis viverrini</name>
    <name type="common">Southeast Asian liver fluke</name>
    <dbReference type="NCBI Taxonomy" id="6198"/>
    <lineage>
        <taxon>Eukaryota</taxon>
        <taxon>Metazoa</taxon>
        <taxon>Spiralia</taxon>
        <taxon>Lophotrochozoa</taxon>
        <taxon>Platyhelminthes</taxon>
        <taxon>Trematoda</taxon>
        <taxon>Digenea</taxon>
        <taxon>Opisthorchiida</taxon>
        <taxon>Opisthorchiata</taxon>
        <taxon>Opisthorchiidae</taxon>
        <taxon>Opisthorchis</taxon>
    </lineage>
</organism>
<dbReference type="InterPro" id="IPR039694">
    <property type="entry name" value="WDR11"/>
</dbReference>
<dbReference type="CDD" id="cd01650">
    <property type="entry name" value="RT_nLTR_like"/>
    <property type="match status" value="1"/>
</dbReference>
<protein>
    <recommendedName>
        <fullName evidence="2">Reverse transcriptase domain-containing protein</fullName>
    </recommendedName>
</protein>
<feature type="region of interest" description="Disordered" evidence="1">
    <location>
        <begin position="815"/>
        <end position="835"/>
    </location>
</feature>
<dbReference type="RefSeq" id="XP_009162918.1">
    <property type="nucleotide sequence ID" value="XM_009164654.1"/>
</dbReference>
<dbReference type="EMBL" id="KL596626">
    <property type="protein sequence ID" value="KER33278.1"/>
    <property type="molecule type" value="Genomic_DNA"/>
</dbReference>
<dbReference type="InterPro" id="IPR036322">
    <property type="entry name" value="WD40_repeat_dom_sf"/>
</dbReference>
<dbReference type="SUPFAM" id="SSF56672">
    <property type="entry name" value="DNA/RNA polymerases"/>
    <property type="match status" value="1"/>
</dbReference>
<evidence type="ECO:0000259" key="2">
    <source>
        <dbReference type="PROSITE" id="PS50878"/>
    </source>
</evidence>
<dbReference type="KEGG" id="ovi:T265_00782"/>
<dbReference type="Pfam" id="PF23753">
    <property type="entry name" value="TPR_WDR11"/>
    <property type="match status" value="1"/>
</dbReference>
<sequence length="1583" mass="175752">MEDAKNAGNVRKLFHLIRSTGPRKPLVSETIRDQNGSLICSKAERLDRWAQYFEQQFSWPPANPNPETRPSTERWTVNMEPPSVSEVSECISLLKRHRAAGPDDLPPALFKDGGGFLSQCLSSLFGFIWEKETVPDNWGESIVVPIFKKGTRSECSNHRGVSLTPVVTRLLASLILRRLMAAREVLTRENQAGFRPGRGCVDHIFTLRQVLEQRHMYRRPTILVFLDFKGAFDSVDRSVLLTTLAQQGVPQKFVNIIRSLYSHTSGRVRVYGELSKSFPTKSGVRQGCPLSPFLFNFVIDEIMRRTLDGFQNPGVQIVAGESLVDLEYADDIALIFEDLSEAQALLNKLTAIIPSFGMRLAPSKCKVLLQNVPSANISLTVQGEPLEIVENFTYLGSCISSDGSVSDEVSARISKARITFANLRHLWRQKGISLDLMGRVYQATVRAVLLYRPTPKRDSSDLGSISPPDCLQVCYHGYRKDCVLFVFRRKITITSLLTSQALGTISLDRTIPSFCRVYSCIQRDVLICLHENGGLSVYAHSGLICPVKGTHSSSRPASATTSRSKQARYAIESYTYDLIASVEGSRRFRQTFRPVFTVDQAREVSIAVSGTEGRVQFWHLRPLPLQMLSSEQPQSLEPFWCLSDIVPHQPGLGRSRKLCLQMSSIYTSNKSNPTVCRVCPPHLSSSFAAVTGYKSLVAVGNTRGSVLIWDMDSGCLWREYQVLSVPVLGVEWVSLASGGLCSQADVEPLTPDVDGASASDGLNLGVFVQGWQPRERLTSAAADSSVDESQQEGRNFTVLLNLITGFITPIRSTSMDTTASGTPVRRGTNSASTPSYESPIECAHVSHYGQYLAILLRNQHLELWSLHNLKLIQRLSFGDWGAGVALDWYQSVAKPTESSSPPSFMFALERDENSKVSDHHRSPTQRNLTMRRESLIMCSTTGNLRLVVVDGSEVDSTVISQSILQGLPASSLERLSAVAWFADLIALGTSDGFVVVRDLHNKKTMVRVTSGNGWFSTTESPPVEASITDPKSSVAAISLTSRHTTGVRRLKFLYGSPTYSRLLVLLHDSVYIWQPREMTLLCMARFGGRDQRCVVSADWACPVFGPTNPAICLLVGADGALRLVQAGPTAVEMTPAETANSSSFNPELPSTRFFGSSAIPDLPDANDTSLVPAMRPSAIALTIRHLLQNQPWLTKSSEQRSPTADELLEGITEADIPSGDDRSEFKESTLQLVCPPLARGFHKVRESVDAFLHSLAQRTELRKAFLRPSATIIERCLWTAQLFGDTYEIRFWRMVASRMLPGIGDERTHYALDLSWDLLADHSLYKSSAISRLNLLESSRSTVAHRNECIHYLLLLGQHERAVSLLLETPPNSPNYSANMHRACLLAANLSGKFLSPQNPSANQVAEDTYLSTVKLVATNLLSNGQLDTGIELLCLIGLYSDACRYLESFDRWEQSIWLAKCTLPDVEINRVLRRYAAYLSSPQVNRKDFAVLIYVLLDEHNMALKLLFSLNQFQLAARYLEACLQMGKLSWSTENDHLYSAIFMEFCKILIKLGHRGSASYYSALAGKLKDTLKNEIDFMLS</sequence>
<reference evidence="3 4" key="1">
    <citation type="submission" date="2013-11" db="EMBL/GenBank/DDBJ databases">
        <title>Opisthorchis viverrini - life in the bile duct.</title>
        <authorList>
            <person name="Young N.D."/>
            <person name="Nagarajan N."/>
            <person name="Lin S.J."/>
            <person name="Korhonen P.K."/>
            <person name="Jex A.R."/>
            <person name="Hall R.S."/>
            <person name="Safavi-Hemami H."/>
            <person name="Kaewkong W."/>
            <person name="Bertrand D."/>
            <person name="Gao S."/>
            <person name="Seet Q."/>
            <person name="Wongkham S."/>
            <person name="Teh B.T."/>
            <person name="Wongkham C."/>
            <person name="Intapan P.M."/>
            <person name="Maleewong W."/>
            <person name="Yang X."/>
            <person name="Hu M."/>
            <person name="Wang Z."/>
            <person name="Hofmann A."/>
            <person name="Sternberg P.W."/>
            <person name="Tan P."/>
            <person name="Wang J."/>
            <person name="Gasser R.B."/>
        </authorList>
    </citation>
    <scope>NUCLEOTIDE SEQUENCE [LARGE SCALE GENOMIC DNA]</scope>
</reference>
<name>A0A075A0Q0_OPIVI</name>
<evidence type="ECO:0000256" key="1">
    <source>
        <dbReference type="SAM" id="MobiDB-lite"/>
    </source>
</evidence>
<dbReference type="CTD" id="20314970"/>
<dbReference type="InterPro" id="IPR015943">
    <property type="entry name" value="WD40/YVTN_repeat-like_dom_sf"/>
</dbReference>
<gene>
    <name evidence="3" type="ORF">T265_00782</name>
</gene>
<feature type="domain" description="Reverse transcriptase" evidence="2">
    <location>
        <begin position="127"/>
        <end position="399"/>
    </location>
</feature>
<dbReference type="InterPro" id="IPR043502">
    <property type="entry name" value="DNA/RNA_pol_sf"/>
</dbReference>
<dbReference type="SUPFAM" id="SSF50978">
    <property type="entry name" value="WD40 repeat-like"/>
    <property type="match status" value="1"/>
</dbReference>
<dbReference type="OrthoDB" id="1291858at2759"/>
<dbReference type="Pfam" id="PF00078">
    <property type="entry name" value="RVT_1"/>
    <property type="match status" value="1"/>
</dbReference>
<evidence type="ECO:0000313" key="3">
    <source>
        <dbReference type="EMBL" id="KER33278.1"/>
    </source>
</evidence>